<sequence>MSLIRSRLRLLAAHSTDLGGRASYCIAKSIQTRCALGVTAMYYLAIIWPWSRGYPVPEETETSPSDSSHMTAAP</sequence>
<evidence type="ECO:0000313" key="1">
    <source>
        <dbReference type="EMBL" id="CCV07463.1"/>
    </source>
</evidence>
<gene>
    <name evidence="1" type="ORF">MESS2_580006</name>
</gene>
<comment type="caution">
    <text evidence="1">The sequence shown here is derived from an EMBL/GenBank/DDBJ whole genome shotgun (WGS) entry which is preliminary data.</text>
</comment>
<dbReference type="STRING" id="1297569.MESS2_580006"/>
<accession>M5EU81</accession>
<reference evidence="1 2" key="1">
    <citation type="submission" date="2013-02" db="EMBL/GenBank/DDBJ databases">
        <authorList>
            <person name="Genoscope - CEA"/>
        </authorList>
    </citation>
    <scope>NUCLEOTIDE SEQUENCE [LARGE SCALE GENOMIC DNA]</scope>
    <source>
        <strain evidence="1 2">STM 2683</strain>
    </source>
</reference>
<protein>
    <submittedName>
        <fullName evidence="1">Uncharacterized protein</fullName>
    </submittedName>
</protein>
<dbReference type="AlphaFoldDB" id="M5EU81"/>
<keyword evidence="2" id="KW-1185">Reference proteome</keyword>
<dbReference type="Proteomes" id="UP000012062">
    <property type="component" value="Unassembled WGS sequence"/>
</dbReference>
<proteinExistence type="predicted"/>
<evidence type="ECO:0000313" key="2">
    <source>
        <dbReference type="Proteomes" id="UP000012062"/>
    </source>
</evidence>
<dbReference type="EMBL" id="CAUM01000126">
    <property type="protein sequence ID" value="CCV07463.1"/>
    <property type="molecule type" value="Genomic_DNA"/>
</dbReference>
<name>M5EU81_9HYPH</name>
<organism evidence="1 2">
    <name type="scientific">Mesorhizobium metallidurans STM 2683</name>
    <dbReference type="NCBI Taxonomy" id="1297569"/>
    <lineage>
        <taxon>Bacteria</taxon>
        <taxon>Pseudomonadati</taxon>
        <taxon>Pseudomonadota</taxon>
        <taxon>Alphaproteobacteria</taxon>
        <taxon>Hyphomicrobiales</taxon>
        <taxon>Phyllobacteriaceae</taxon>
        <taxon>Mesorhizobium</taxon>
    </lineage>
</organism>